<protein>
    <submittedName>
        <fullName evidence="1">Ribosomal protein L21-like protein</fullName>
    </submittedName>
</protein>
<name>A0ACB8QAP8_9AGAM</name>
<organism evidence="1 2">
    <name type="scientific">Vararia minispora EC-137</name>
    <dbReference type="NCBI Taxonomy" id="1314806"/>
    <lineage>
        <taxon>Eukaryota</taxon>
        <taxon>Fungi</taxon>
        <taxon>Dikarya</taxon>
        <taxon>Basidiomycota</taxon>
        <taxon>Agaricomycotina</taxon>
        <taxon>Agaricomycetes</taxon>
        <taxon>Russulales</taxon>
        <taxon>Lachnocladiaceae</taxon>
        <taxon>Vararia</taxon>
    </lineage>
</organism>
<dbReference type="EMBL" id="MU273731">
    <property type="protein sequence ID" value="KAI0028681.1"/>
    <property type="molecule type" value="Genomic_DNA"/>
</dbReference>
<comment type="caution">
    <text evidence="1">The sequence shown here is derived from an EMBL/GenBank/DDBJ whole genome shotgun (WGS) entry which is preliminary data.</text>
</comment>
<gene>
    <name evidence="1" type="ORF">K488DRAFT_89508</name>
</gene>
<keyword evidence="2" id="KW-1185">Reference proteome</keyword>
<evidence type="ECO:0000313" key="1">
    <source>
        <dbReference type="EMBL" id="KAI0028681.1"/>
    </source>
</evidence>
<accession>A0ACB8QAP8</accession>
<evidence type="ECO:0000313" key="2">
    <source>
        <dbReference type="Proteomes" id="UP000814128"/>
    </source>
</evidence>
<reference evidence="1" key="1">
    <citation type="submission" date="2021-02" db="EMBL/GenBank/DDBJ databases">
        <authorList>
            <consortium name="DOE Joint Genome Institute"/>
            <person name="Ahrendt S."/>
            <person name="Looney B.P."/>
            <person name="Miyauchi S."/>
            <person name="Morin E."/>
            <person name="Drula E."/>
            <person name="Courty P.E."/>
            <person name="Chicoki N."/>
            <person name="Fauchery L."/>
            <person name="Kohler A."/>
            <person name="Kuo A."/>
            <person name="Labutti K."/>
            <person name="Pangilinan J."/>
            <person name="Lipzen A."/>
            <person name="Riley R."/>
            <person name="Andreopoulos W."/>
            <person name="He G."/>
            <person name="Johnson J."/>
            <person name="Barry K.W."/>
            <person name="Grigoriev I.V."/>
            <person name="Nagy L."/>
            <person name="Hibbett D."/>
            <person name="Henrissat B."/>
            <person name="Matheny P.B."/>
            <person name="Labbe J."/>
            <person name="Martin F."/>
        </authorList>
    </citation>
    <scope>NUCLEOTIDE SEQUENCE</scope>
    <source>
        <strain evidence="1">EC-137</strain>
    </source>
</reference>
<reference evidence="1" key="2">
    <citation type="journal article" date="2022" name="New Phytol.">
        <title>Evolutionary transition to the ectomycorrhizal habit in the genomes of a hyperdiverse lineage of mushroom-forming fungi.</title>
        <authorList>
            <person name="Looney B."/>
            <person name="Miyauchi S."/>
            <person name="Morin E."/>
            <person name="Drula E."/>
            <person name="Courty P.E."/>
            <person name="Kohler A."/>
            <person name="Kuo A."/>
            <person name="LaButti K."/>
            <person name="Pangilinan J."/>
            <person name="Lipzen A."/>
            <person name="Riley R."/>
            <person name="Andreopoulos W."/>
            <person name="He G."/>
            <person name="Johnson J."/>
            <person name="Nolan M."/>
            <person name="Tritt A."/>
            <person name="Barry K.W."/>
            <person name="Grigoriev I.V."/>
            <person name="Nagy L.G."/>
            <person name="Hibbett D."/>
            <person name="Henrissat B."/>
            <person name="Matheny P.B."/>
            <person name="Labbe J."/>
            <person name="Martin F.M."/>
        </authorList>
    </citation>
    <scope>NUCLEOTIDE SEQUENCE</scope>
    <source>
        <strain evidence="1">EC-137</strain>
    </source>
</reference>
<proteinExistence type="predicted"/>
<sequence length="174" mass="18988">MASVLPAAWRIAARAAHTGTVPDSPASALSLIRSQPSQYVVASIVGRKYLIAPRDLVTVNRLTDAKVGDVLALNQIHEIGSRDYTLRGCPTIDPRHVSVNAIVVEHTKGKMEDIIKFKKRKGYKRTIHHKQTYTRLRIGPIEFPLESVPVHASASQPHQRSASPPALEPVPAAA</sequence>
<dbReference type="Proteomes" id="UP000814128">
    <property type="component" value="Unassembled WGS sequence"/>
</dbReference>